<dbReference type="GO" id="GO:0035613">
    <property type="term" value="F:RNA stem-loop binding"/>
    <property type="evidence" value="ECO:0007669"/>
    <property type="project" value="TreeGrafter"/>
</dbReference>
<dbReference type="InterPro" id="IPR045345">
    <property type="entry name" value="Gag_p24_C"/>
</dbReference>
<dbReference type="Pfam" id="PF00075">
    <property type="entry name" value="RNase_H"/>
    <property type="match status" value="1"/>
</dbReference>
<dbReference type="PROSITE" id="PS50994">
    <property type="entry name" value="INTEGRASE"/>
    <property type="match status" value="1"/>
</dbReference>
<dbReference type="GO" id="GO:0003677">
    <property type="term" value="F:DNA binding"/>
    <property type="evidence" value="ECO:0007669"/>
    <property type="project" value="UniProtKB-KW"/>
</dbReference>
<feature type="compositionally biased region" description="Basic and acidic residues" evidence="17">
    <location>
        <begin position="663"/>
        <end position="675"/>
    </location>
</feature>
<feature type="compositionally biased region" description="Basic and acidic residues" evidence="17">
    <location>
        <begin position="98"/>
        <end position="120"/>
    </location>
</feature>
<dbReference type="PROSITE" id="PS50879">
    <property type="entry name" value="RNASE_H_1"/>
    <property type="match status" value="1"/>
</dbReference>
<dbReference type="Pfam" id="PF00607">
    <property type="entry name" value="Gag_p24"/>
    <property type="match status" value="1"/>
</dbReference>
<keyword evidence="6" id="KW-0064">Aspartyl protease</keyword>
<evidence type="ECO:0000259" key="20">
    <source>
        <dbReference type="PROSITE" id="PS50878"/>
    </source>
</evidence>
<dbReference type="InterPro" id="IPR036397">
    <property type="entry name" value="RNaseH_sf"/>
</dbReference>
<dbReference type="InterPro" id="IPR043502">
    <property type="entry name" value="DNA/RNA_pol_sf"/>
</dbReference>
<keyword evidence="2" id="KW-0808">Transferase</keyword>
<evidence type="ECO:0000256" key="5">
    <source>
        <dbReference type="ARBA" id="ARBA00022723"/>
    </source>
</evidence>
<dbReference type="InterPro" id="IPR017856">
    <property type="entry name" value="Integrase-like_N"/>
</dbReference>
<dbReference type="GO" id="GO:0006310">
    <property type="term" value="P:DNA recombination"/>
    <property type="evidence" value="ECO:0007669"/>
    <property type="project" value="UniProtKB-KW"/>
</dbReference>
<reference evidence="24" key="1">
    <citation type="submission" date="2019-04" db="EMBL/GenBank/DDBJ databases">
        <title>Genome assembly of Zosterops borbonicus 15179.</title>
        <authorList>
            <person name="Leroy T."/>
            <person name="Anselmetti Y."/>
            <person name="Tilak M.-K."/>
            <person name="Nabholz B."/>
        </authorList>
    </citation>
    <scope>NUCLEOTIDE SEQUENCE</scope>
    <source>
        <strain evidence="24">HGM_15179</strain>
        <tissue evidence="24">Muscle</tissue>
    </source>
</reference>
<dbReference type="Gene3D" id="3.30.420.10">
    <property type="entry name" value="Ribonuclease H-like superfamily/Ribonuclease H"/>
    <property type="match status" value="2"/>
</dbReference>
<keyword evidence="10" id="KW-0229">DNA integration</keyword>
<dbReference type="Pfam" id="PF00078">
    <property type="entry name" value="RVT_1"/>
    <property type="match status" value="1"/>
</dbReference>
<evidence type="ECO:0000313" key="25">
    <source>
        <dbReference type="Proteomes" id="UP000796761"/>
    </source>
</evidence>
<dbReference type="InterPro" id="IPR003308">
    <property type="entry name" value="Integrase_Zn-bd_dom_N"/>
</dbReference>
<dbReference type="InterPro" id="IPR012337">
    <property type="entry name" value="RNaseH-like_sf"/>
</dbReference>
<evidence type="ECO:0000256" key="17">
    <source>
        <dbReference type="SAM" id="MobiDB-lite"/>
    </source>
</evidence>
<feature type="compositionally biased region" description="Basic and acidic residues" evidence="17">
    <location>
        <begin position="545"/>
        <end position="557"/>
    </location>
</feature>
<dbReference type="PROSITE" id="PS50878">
    <property type="entry name" value="RT_POL"/>
    <property type="match status" value="1"/>
</dbReference>
<keyword evidence="7" id="KW-0255">Endonuclease</keyword>
<evidence type="ECO:0000256" key="3">
    <source>
        <dbReference type="ARBA" id="ARBA00022695"/>
    </source>
</evidence>
<dbReference type="InterPro" id="IPR008919">
    <property type="entry name" value="Retrov_capsid_N"/>
</dbReference>
<dbReference type="InterPro" id="IPR008916">
    <property type="entry name" value="Retrov_capsid_C"/>
</dbReference>
<evidence type="ECO:0000256" key="10">
    <source>
        <dbReference type="ARBA" id="ARBA00022908"/>
    </source>
</evidence>
<keyword evidence="12" id="KW-0238">DNA-binding</keyword>
<dbReference type="Gene3D" id="3.30.70.270">
    <property type="match status" value="1"/>
</dbReference>
<evidence type="ECO:0000313" key="24">
    <source>
        <dbReference type="EMBL" id="TRZ11345.1"/>
    </source>
</evidence>
<feature type="compositionally biased region" description="Basic residues" evidence="17">
    <location>
        <begin position="149"/>
        <end position="162"/>
    </location>
</feature>
<keyword evidence="3" id="KW-0548">Nucleotidyltransferase</keyword>
<dbReference type="OrthoDB" id="9386368at2759"/>
<dbReference type="Gene3D" id="1.10.375.10">
    <property type="entry name" value="Human Immunodeficiency Virus Type 1 Capsid Protein"/>
    <property type="match status" value="1"/>
</dbReference>
<dbReference type="InterPro" id="IPR043128">
    <property type="entry name" value="Rev_trsase/Diguanyl_cyclase"/>
</dbReference>
<evidence type="ECO:0000256" key="16">
    <source>
        <dbReference type="PROSITE-ProRule" id="PRU00506"/>
    </source>
</evidence>
<dbReference type="InterPro" id="IPR002156">
    <property type="entry name" value="RNaseH_domain"/>
</dbReference>
<name>A0A8K1LEV5_9PASS</name>
<dbReference type="Gene3D" id="2.40.70.10">
    <property type="entry name" value="Acid Proteases"/>
    <property type="match status" value="1"/>
</dbReference>
<evidence type="ECO:0000256" key="15">
    <source>
        <dbReference type="PROSITE-ProRule" id="PRU00450"/>
    </source>
</evidence>
<evidence type="ECO:0000256" key="13">
    <source>
        <dbReference type="ARBA" id="ARBA00023172"/>
    </source>
</evidence>
<dbReference type="GO" id="GO:0004190">
    <property type="term" value="F:aspartic-type endopeptidase activity"/>
    <property type="evidence" value="ECO:0007669"/>
    <property type="project" value="UniProtKB-KW"/>
</dbReference>
<dbReference type="GO" id="GO:0003964">
    <property type="term" value="F:RNA-directed DNA polymerase activity"/>
    <property type="evidence" value="ECO:0007669"/>
    <property type="project" value="UniProtKB-KW"/>
</dbReference>
<dbReference type="Gene3D" id="2.30.30.10">
    <property type="entry name" value="Integrase, C-terminal domain superfamily, retroviral"/>
    <property type="match status" value="1"/>
</dbReference>
<evidence type="ECO:0000259" key="21">
    <source>
        <dbReference type="PROSITE" id="PS50879"/>
    </source>
</evidence>
<dbReference type="SUPFAM" id="SSF47943">
    <property type="entry name" value="Retrovirus capsid protein, N-terminal core domain"/>
    <property type="match status" value="1"/>
</dbReference>
<dbReference type="EMBL" id="SWJQ01000725">
    <property type="protein sequence ID" value="TRZ11345.1"/>
    <property type="molecule type" value="Genomic_DNA"/>
</dbReference>
<evidence type="ECO:0000256" key="9">
    <source>
        <dbReference type="ARBA" id="ARBA00022842"/>
    </source>
</evidence>
<feature type="domain" description="Integrase-type" evidence="19">
    <location>
        <begin position="1284"/>
        <end position="1325"/>
    </location>
</feature>
<feature type="domain" description="Peptidase A2" evidence="18">
    <location>
        <begin position="605"/>
        <end position="636"/>
    </location>
</feature>
<feature type="region of interest" description="Disordered" evidence="17">
    <location>
        <begin position="659"/>
        <end position="683"/>
    </location>
</feature>
<gene>
    <name evidence="24" type="ORF">HGM15179_015763</name>
</gene>
<keyword evidence="6" id="KW-0645">Protease</keyword>
<keyword evidence="13" id="KW-0233">DNA recombination</keyword>
<evidence type="ECO:0000256" key="4">
    <source>
        <dbReference type="ARBA" id="ARBA00022722"/>
    </source>
</evidence>
<keyword evidence="4" id="KW-0540">Nuclease</keyword>
<keyword evidence="15" id="KW-0862">Zinc</keyword>
<comment type="similarity">
    <text evidence="1">Belongs to the beta type-B retroviral polymerase family. HERV class-II K(HML-2) pol subfamily.</text>
</comment>
<keyword evidence="11" id="KW-0695">RNA-directed DNA polymerase</keyword>
<dbReference type="PROSITE" id="PS50175">
    <property type="entry name" value="ASP_PROT_RETROV"/>
    <property type="match status" value="2"/>
</dbReference>
<dbReference type="PANTHER" id="PTHR41694">
    <property type="entry name" value="ENDOGENOUS RETROVIRUS GROUP K MEMBER POL PROTEIN"/>
    <property type="match status" value="1"/>
</dbReference>
<evidence type="ECO:0000256" key="6">
    <source>
        <dbReference type="ARBA" id="ARBA00022750"/>
    </source>
</evidence>
<evidence type="ECO:0000259" key="23">
    <source>
        <dbReference type="PROSITE" id="PS51027"/>
    </source>
</evidence>
<dbReference type="Pfam" id="PF19317">
    <property type="entry name" value="Gag_p24_C"/>
    <property type="match status" value="1"/>
</dbReference>
<dbReference type="InterPro" id="IPR021109">
    <property type="entry name" value="Peptidase_aspartic_dom_sf"/>
</dbReference>
<dbReference type="SUPFAM" id="SSF50122">
    <property type="entry name" value="DNA-binding domain of retroviral integrase"/>
    <property type="match status" value="1"/>
</dbReference>
<keyword evidence="14" id="KW-0511">Multifunctional enzyme</keyword>
<dbReference type="PANTHER" id="PTHR41694:SF3">
    <property type="entry name" value="RNA-DIRECTED DNA POLYMERASE-RELATED"/>
    <property type="match status" value="1"/>
</dbReference>
<evidence type="ECO:0000259" key="18">
    <source>
        <dbReference type="PROSITE" id="PS50175"/>
    </source>
</evidence>
<proteinExistence type="inferred from homology"/>
<dbReference type="GO" id="GO:0016032">
    <property type="term" value="P:viral process"/>
    <property type="evidence" value="ECO:0007669"/>
    <property type="project" value="InterPro"/>
</dbReference>
<evidence type="ECO:0000259" key="22">
    <source>
        <dbReference type="PROSITE" id="PS50994"/>
    </source>
</evidence>
<organism evidence="24 25">
    <name type="scientific">Zosterops borbonicus</name>
    <dbReference type="NCBI Taxonomy" id="364589"/>
    <lineage>
        <taxon>Eukaryota</taxon>
        <taxon>Metazoa</taxon>
        <taxon>Chordata</taxon>
        <taxon>Craniata</taxon>
        <taxon>Vertebrata</taxon>
        <taxon>Euteleostomi</taxon>
        <taxon>Archelosauria</taxon>
        <taxon>Archosauria</taxon>
        <taxon>Dinosauria</taxon>
        <taxon>Saurischia</taxon>
        <taxon>Theropoda</taxon>
        <taxon>Coelurosauria</taxon>
        <taxon>Aves</taxon>
        <taxon>Neognathae</taxon>
        <taxon>Neoaves</taxon>
        <taxon>Telluraves</taxon>
        <taxon>Australaves</taxon>
        <taxon>Passeriformes</taxon>
        <taxon>Sylvioidea</taxon>
        <taxon>Zosteropidae</taxon>
        <taxon>Zosterops</taxon>
    </lineage>
</organism>
<evidence type="ECO:0000256" key="14">
    <source>
        <dbReference type="ARBA" id="ARBA00023268"/>
    </source>
</evidence>
<dbReference type="GO" id="GO:0006508">
    <property type="term" value="P:proteolysis"/>
    <property type="evidence" value="ECO:0007669"/>
    <property type="project" value="InterPro"/>
</dbReference>
<keyword evidence="9" id="KW-0460">Magnesium</keyword>
<dbReference type="SUPFAM" id="SSF47353">
    <property type="entry name" value="Retrovirus capsid dimerization domain-like"/>
    <property type="match status" value="1"/>
</dbReference>
<dbReference type="InterPro" id="IPR000477">
    <property type="entry name" value="RT_dom"/>
</dbReference>
<feature type="compositionally biased region" description="Low complexity" evidence="17">
    <location>
        <begin position="47"/>
        <end position="59"/>
    </location>
</feature>
<dbReference type="Gene3D" id="1.10.1200.30">
    <property type="match status" value="1"/>
</dbReference>
<sequence>MVVRRKTGCLKLMAFREPLSGVLAWRASGRLKLTRFRVLKPHSAVGSNPSENPSSPRENVVGADLRQIDLKPPPYAPQHGAKAEEEGRSPIKFPATDTRGRDHKGGGAVRGGEEKSEPNRRTSSPAIPFKAEMPLERRRSRRSGTPAHQKSRGRSQSKKHRRQEVSDQSTSSHLEDEEAEWVSKPVREGWCKGFEYKGQGFEYKGHCHTSEESSDDSDSSSDTEATPAIFFKHTDLPMRHAHRKKTKSMPLTDWGKVQAALADLPEAAARIFPVKRLDNNLPTYSPVNLKEVHAIAKAIAEKGINSAMVSTLIDGLFGNDDMLPFDIKQTCRMIFDGAGMIVFKQEWEDNLEKMLAKASGDQHPLRNSSLQRLMGRDPQMVSPQVQAQGLRASEVAATTRAAREAIRTACRVVAKPSPWTTIRQTESERFTTFVDRLQAAIDASDLPSEAKGPVLEGCLRQQCNQATKELLQTVPPGASLATMIKHVVKEENLAPVQAAIGAAMAPLPATVGAAVAEGTDKLHSSDYAKWCSPDATATSASHLHNSTEHNSTEHNSTEQHTGPTHITSSFRPDGIPWVALAINCDAQGPPTAWGARHPDYCYVALLFTVDTGSDVTVFPDMRWPPSWPLEDAATVGTDKLHSSDYAKWCSPDATATSASHLHNSTEHNSTEHNSTEQHTGPTHITSSFRPDGIPWVALAINCDAQGPPTAWGARHPDYCYVALLFTVDTGSDVTVFPDMRWPPSWPLEDAATVRCSSLVKNEGDKFTLRATAAYPSLPIKLTWKSSDPVYVEQWPIPEPRMTVLLQLVQRELEKNHIEPSVSPWNMPVFVIPKRSGEGFHLLHDLRAVNKKIQPMGPVQTRLPGNSFIPTDQPCAVIDIKDCFFSIPLFQWRVLPQGMVNSPTICQIVVSRALAPVQSQNPGATIIQYMDDILIAAASTEQVDAIVTTVLSALKINSFEIAEAKIKKGPSVTFLGVKINSSYVSPPAIKIRRDIKTLHDVQQLVMSPLHDLLKGKHPWEPKNISEEATRSWNPSLPIDLYVHFTKEGGVGVLAQGPPDTAKPIQWVVLGRSSRAFSPGVKCLGNLIMKGRKLALNHLGTEPAKIYLPFRKQIPTHLALALFGFGGELCYAAKPPGIQLLATVDIDLPPKVVDHPLPGPTVFTDASSMTSTAAVVWQDQDKWQCVKMRDQSLSVQLLEASAIVLACSLFQTEHLNIVTDSMFAAKLCQAMSQPGISISLATVVIEEALHSRQGTITVIHVNSHSPIKGYFQLGNDKADAAAKGLWTLQDVRQLHESLHIGAKALAKQCNIPMSNAKHVVATCPHFNPRGLKAAEIWQTDFTVCQLLKPRSWLAVTVDTFSGMIVGTQHAKANSKATVQHWLTAMAWLGIPKQIKTDNGTNLVSRATQEFATKWGIVLKQGIPYNSTGQAIVERANQTLKSKIETLARAEGFTSAILPSEQPRLLATAMLALNQFPRGDQDQTPSQKHWAAEAAKEGPPVKIRNELSEWEEGWKLVVTGRGYAAVKKDDIIKWCPLKSIKPADCGQYIGVKTIPY</sequence>
<dbReference type="Pfam" id="PF02022">
    <property type="entry name" value="Integrase_Zn"/>
    <property type="match status" value="1"/>
</dbReference>
<dbReference type="SUPFAM" id="SSF53098">
    <property type="entry name" value="Ribonuclease H-like"/>
    <property type="match status" value="2"/>
</dbReference>
<dbReference type="Pfam" id="PF00665">
    <property type="entry name" value="rve"/>
    <property type="match status" value="1"/>
</dbReference>
<protein>
    <submittedName>
        <fullName evidence="24">Uncharacterized protein</fullName>
    </submittedName>
</protein>
<evidence type="ECO:0000256" key="2">
    <source>
        <dbReference type="ARBA" id="ARBA00022679"/>
    </source>
</evidence>
<feature type="compositionally biased region" description="Polar residues" evidence="17">
    <location>
        <begin position="558"/>
        <end position="568"/>
    </location>
</feature>
<feature type="region of interest" description="Disordered" evidence="17">
    <location>
        <begin position="538"/>
        <end position="568"/>
    </location>
</feature>
<feature type="domain" description="Integrase-type" evidence="23">
    <location>
        <begin position="1496"/>
        <end position="1542"/>
    </location>
</feature>
<dbReference type="SUPFAM" id="SSF46919">
    <property type="entry name" value="N-terminal Zn binding domain of HIV integrase"/>
    <property type="match status" value="1"/>
</dbReference>
<evidence type="ECO:0000256" key="11">
    <source>
        <dbReference type="ARBA" id="ARBA00022918"/>
    </source>
</evidence>
<dbReference type="SUPFAM" id="SSF56672">
    <property type="entry name" value="DNA/RNA polymerases"/>
    <property type="match status" value="1"/>
</dbReference>
<feature type="domain" description="Peptidase A2" evidence="18">
    <location>
        <begin position="723"/>
        <end position="753"/>
    </location>
</feature>
<dbReference type="InterPro" id="IPR036862">
    <property type="entry name" value="Integrase_C_dom_sf_retrovir"/>
</dbReference>
<feature type="DNA-binding region" description="Integrase-type" evidence="16">
    <location>
        <begin position="1496"/>
        <end position="1542"/>
    </location>
</feature>
<dbReference type="GO" id="GO:0015074">
    <property type="term" value="P:DNA integration"/>
    <property type="evidence" value="ECO:0007669"/>
    <property type="project" value="UniProtKB-KW"/>
</dbReference>
<dbReference type="InterPro" id="IPR001995">
    <property type="entry name" value="Peptidase_A2_cat"/>
</dbReference>
<evidence type="ECO:0000256" key="1">
    <source>
        <dbReference type="ARBA" id="ARBA00010879"/>
    </source>
</evidence>
<dbReference type="GO" id="GO:0008270">
    <property type="term" value="F:zinc ion binding"/>
    <property type="evidence" value="ECO:0007669"/>
    <property type="project" value="UniProtKB-KW"/>
</dbReference>
<dbReference type="Gene3D" id="1.10.10.200">
    <property type="match status" value="1"/>
</dbReference>
<dbReference type="Gene3D" id="3.10.10.10">
    <property type="entry name" value="HIV Type 1 Reverse Transcriptase, subunit A, domain 1"/>
    <property type="match status" value="1"/>
</dbReference>
<dbReference type="InterPro" id="IPR001584">
    <property type="entry name" value="Integrase_cat-core"/>
</dbReference>
<dbReference type="PROSITE" id="PS50876">
    <property type="entry name" value="ZF_INTEGRASE"/>
    <property type="match status" value="1"/>
</dbReference>
<feature type="non-terminal residue" evidence="24">
    <location>
        <position position="1"/>
    </location>
</feature>
<feature type="domain" description="Integrase catalytic" evidence="22">
    <location>
        <begin position="1318"/>
        <end position="1490"/>
    </location>
</feature>
<evidence type="ECO:0000256" key="12">
    <source>
        <dbReference type="ARBA" id="ARBA00023125"/>
    </source>
</evidence>
<dbReference type="InterPro" id="IPR001037">
    <property type="entry name" value="Integrase_C_retrovir"/>
</dbReference>
<evidence type="ECO:0000259" key="19">
    <source>
        <dbReference type="PROSITE" id="PS50876"/>
    </source>
</evidence>
<feature type="region of interest" description="Disordered" evidence="17">
    <location>
        <begin position="43"/>
        <end position="182"/>
    </location>
</feature>
<accession>A0A8K1LEV5</accession>
<dbReference type="PROSITE" id="PS51027">
    <property type="entry name" value="INTEGRASE_DBD"/>
    <property type="match status" value="1"/>
</dbReference>
<feature type="domain" description="Reverse transcriptase" evidence="20">
    <location>
        <begin position="812"/>
        <end position="978"/>
    </location>
</feature>
<dbReference type="Proteomes" id="UP000796761">
    <property type="component" value="Unassembled WGS sequence"/>
</dbReference>
<feature type="domain" description="RNase H type-1" evidence="21">
    <location>
        <begin position="1154"/>
        <end position="1285"/>
    </location>
</feature>
<comment type="caution">
    <text evidence="24">The sequence shown here is derived from an EMBL/GenBank/DDBJ whole genome shotgun (WGS) entry which is preliminary data.</text>
</comment>
<keyword evidence="25" id="KW-1185">Reference proteome</keyword>
<dbReference type="GO" id="GO:0004523">
    <property type="term" value="F:RNA-DNA hybrid ribonuclease activity"/>
    <property type="evidence" value="ECO:0007669"/>
    <property type="project" value="InterPro"/>
</dbReference>
<keyword evidence="5" id="KW-0479">Metal-binding</keyword>
<evidence type="ECO:0000256" key="8">
    <source>
        <dbReference type="ARBA" id="ARBA00022801"/>
    </source>
</evidence>
<keyword evidence="8" id="KW-0378">Hydrolase</keyword>
<evidence type="ECO:0000256" key="7">
    <source>
        <dbReference type="ARBA" id="ARBA00022759"/>
    </source>
</evidence>
<keyword evidence="15" id="KW-0863">Zinc-finger</keyword>